<dbReference type="OrthoDB" id="423498at2759"/>
<dbReference type="EMBL" id="LGTZ01000819">
    <property type="protein sequence ID" value="OJD23333.1"/>
    <property type="molecule type" value="Genomic_DNA"/>
</dbReference>
<dbReference type="InterPro" id="IPR013658">
    <property type="entry name" value="SGL"/>
</dbReference>
<proteinExistence type="inferred from homology"/>
<dbReference type="GO" id="GO:0004341">
    <property type="term" value="F:gluconolactonase activity"/>
    <property type="evidence" value="ECO:0007669"/>
    <property type="project" value="TreeGrafter"/>
</dbReference>
<dbReference type="PANTHER" id="PTHR10907">
    <property type="entry name" value="REGUCALCIN"/>
    <property type="match status" value="1"/>
</dbReference>
<dbReference type="STRING" id="1658174.A0A1J9R6S2"/>
<dbReference type="InterPro" id="IPR011042">
    <property type="entry name" value="6-blade_b-propeller_TolB-like"/>
</dbReference>
<dbReference type="Proteomes" id="UP000242791">
    <property type="component" value="Unassembled WGS sequence"/>
</dbReference>
<sequence>MPLQVSATELHTLSSKAIAAKEAAHCPYSKFRVGACLLTDEGEFIVGANVENVSYPVGVCAERCALATAVVAGHKNFKAIAVATDINPGASPCGMSQPRSGLGPFYKCDSAMILGEAPIYRASDSTLHWVDCFSEPAELHILHVDPDTGAAQGKARVLQLQDSVSVAFFRQGKPGSYIAGYYQGICFIDEETGKFEILKEIVPTDRRDGFRLNDGGIDGKGRFWVAEIDKKAMAYGVGKLPASYGEPKGKVWRYDPDGSLQSMDKGFICGNGLAWSPDNKTSKYAGNLSNSCEIVAILYNGTPLLVSFALQLIWIVKWKSVYINDSVGMLTYAYDFDLDSGSISNKRIFIDHRAATGEPDGMVVDTQGNLWVGIYDAGRIAVFGSDGKRLKDIPLTAQNVTCPTWGGRNWDLIFSTTAQNPDAQGSEVDDGGHMFLYKPEDGSKGQAKLEFAG</sequence>
<dbReference type="SUPFAM" id="SSF63829">
    <property type="entry name" value="Calcium-dependent phosphotriesterase"/>
    <property type="match status" value="1"/>
</dbReference>
<keyword evidence="4" id="KW-1185">Reference proteome</keyword>
<protein>
    <submittedName>
        <fullName evidence="3">Cytidine deaminase</fullName>
    </submittedName>
</protein>
<dbReference type="Pfam" id="PF00383">
    <property type="entry name" value="dCMP_cyt_deam_1"/>
    <property type="match status" value="1"/>
</dbReference>
<dbReference type="Gene3D" id="2.120.10.30">
    <property type="entry name" value="TolB, C-terminal domain"/>
    <property type="match status" value="2"/>
</dbReference>
<dbReference type="AlphaFoldDB" id="A0A1J9R6S2"/>
<evidence type="ECO:0000313" key="3">
    <source>
        <dbReference type="EMBL" id="OJD23333.1"/>
    </source>
</evidence>
<evidence type="ECO:0000259" key="2">
    <source>
        <dbReference type="PROSITE" id="PS51747"/>
    </source>
</evidence>
<organism evidence="3 4">
    <name type="scientific">Blastomyces percursus</name>
    <dbReference type="NCBI Taxonomy" id="1658174"/>
    <lineage>
        <taxon>Eukaryota</taxon>
        <taxon>Fungi</taxon>
        <taxon>Dikarya</taxon>
        <taxon>Ascomycota</taxon>
        <taxon>Pezizomycotina</taxon>
        <taxon>Eurotiomycetes</taxon>
        <taxon>Eurotiomycetidae</taxon>
        <taxon>Onygenales</taxon>
        <taxon>Ajellomycetaceae</taxon>
        <taxon>Blastomyces</taxon>
    </lineage>
</organism>
<dbReference type="CDD" id="cd01283">
    <property type="entry name" value="cytidine_deaminase"/>
    <property type="match status" value="1"/>
</dbReference>
<feature type="domain" description="CMP/dCMP-type deaminase" evidence="2">
    <location>
        <begin position="8"/>
        <end position="127"/>
    </location>
</feature>
<evidence type="ECO:0000256" key="1">
    <source>
        <dbReference type="ARBA" id="ARBA00008853"/>
    </source>
</evidence>
<dbReference type="PROSITE" id="PS51747">
    <property type="entry name" value="CYT_DCMP_DEAMINASES_2"/>
    <property type="match status" value="1"/>
</dbReference>
<accession>A0A1J9R6S2</accession>
<dbReference type="InterPro" id="IPR016193">
    <property type="entry name" value="Cytidine_deaminase-like"/>
</dbReference>
<comment type="similarity">
    <text evidence="1">Belongs to the SMP-30/CGR1 family.</text>
</comment>
<evidence type="ECO:0000313" key="4">
    <source>
        <dbReference type="Proteomes" id="UP000242791"/>
    </source>
</evidence>
<dbReference type="InterPro" id="IPR002125">
    <property type="entry name" value="CMP_dCMP_dom"/>
</dbReference>
<dbReference type="VEuPathDB" id="FungiDB:ACJ73_05312"/>
<comment type="caution">
    <text evidence="3">The sequence shown here is derived from an EMBL/GenBank/DDBJ whole genome shotgun (WGS) entry which is preliminary data.</text>
</comment>
<dbReference type="GO" id="GO:0005509">
    <property type="term" value="F:calcium ion binding"/>
    <property type="evidence" value="ECO:0007669"/>
    <property type="project" value="TreeGrafter"/>
</dbReference>
<gene>
    <name evidence="3" type="ORF">ACJ73_05312</name>
</gene>
<dbReference type="PANTHER" id="PTHR10907:SF47">
    <property type="entry name" value="REGUCALCIN"/>
    <property type="match status" value="1"/>
</dbReference>
<dbReference type="Pfam" id="PF08450">
    <property type="entry name" value="SGL"/>
    <property type="match status" value="2"/>
</dbReference>
<dbReference type="GO" id="GO:0006139">
    <property type="term" value="P:nucleobase-containing compound metabolic process"/>
    <property type="evidence" value="ECO:0007669"/>
    <property type="project" value="UniProtKB-ARBA"/>
</dbReference>
<reference evidence="3 4" key="1">
    <citation type="submission" date="2015-08" db="EMBL/GenBank/DDBJ databases">
        <title>Emmonsia species relationships and genome sequence.</title>
        <authorList>
            <person name="Cuomo C.A."/>
            <person name="Schwartz I.S."/>
            <person name="Kenyon C."/>
            <person name="De Hoog G.S."/>
            <person name="Govender N.P."/>
            <person name="Botha A."/>
            <person name="Moreno L."/>
            <person name="De Vries M."/>
            <person name="Munoz J.F."/>
            <person name="Stielow J.B."/>
        </authorList>
    </citation>
    <scope>NUCLEOTIDE SEQUENCE [LARGE SCALE GENOMIC DNA]</scope>
    <source>
        <strain evidence="3 4">EI222</strain>
    </source>
</reference>
<dbReference type="SUPFAM" id="SSF53927">
    <property type="entry name" value="Cytidine deaminase-like"/>
    <property type="match status" value="1"/>
</dbReference>
<name>A0A1J9R6S2_9EURO</name>
<dbReference type="Gene3D" id="3.40.140.10">
    <property type="entry name" value="Cytidine Deaminase, domain 2"/>
    <property type="match status" value="1"/>
</dbReference>
<dbReference type="NCBIfam" id="NF004064">
    <property type="entry name" value="PRK05578.1"/>
    <property type="match status" value="1"/>
</dbReference>